<protein>
    <submittedName>
        <fullName evidence="2">BICC1</fullName>
    </submittedName>
</protein>
<dbReference type="InterPro" id="IPR013761">
    <property type="entry name" value="SAM/pointed_sf"/>
</dbReference>
<accession>A0ABY6KCW2</accession>
<evidence type="ECO:0000313" key="3">
    <source>
        <dbReference type="Proteomes" id="UP001235939"/>
    </source>
</evidence>
<reference evidence="2 3" key="1">
    <citation type="submission" date="2022-01" db="EMBL/GenBank/DDBJ databases">
        <title>A chromosomal length assembly of Cordylochernes scorpioides.</title>
        <authorList>
            <person name="Zeh D."/>
            <person name="Zeh J."/>
        </authorList>
    </citation>
    <scope>NUCLEOTIDE SEQUENCE [LARGE SCALE GENOMIC DNA]</scope>
    <source>
        <strain evidence="2">IN4F17</strain>
        <tissue evidence="2">Whole Body</tissue>
    </source>
</reference>
<dbReference type="Pfam" id="PF00536">
    <property type="entry name" value="SAM_1"/>
    <property type="match status" value="1"/>
</dbReference>
<evidence type="ECO:0000313" key="2">
    <source>
        <dbReference type="EMBL" id="UYV66046.1"/>
    </source>
</evidence>
<dbReference type="EMBL" id="CP092865">
    <property type="protein sequence ID" value="UYV66046.1"/>
    <property type="molecule type" value="Genomic_DNA"/>
</dbReference>
<dbReference type="Gene3D" id="1.10.150.50">
    <property type="entry name" value="Transcription Factor, Ets-1"/>
    <property type="match status" value="1"/>
</dbReference>
<name>A0ABY6KCW2_9ARAC</name>
<proteinExistence type="predicted"/>
<dbReference type="Proteomes" id="UP001235939">
    <property type="component" value="Chromosome 03"/>
</dbReference>
<evidence type="ECO:0000259" key="1">
    <source>
        <dbReference type="PROSITE" id="PS50105"/>
    </source>
</evidence>
<dbReference type="SUPFAM" id="SSF47769">
    <property type="entry name" value="SAM/Pointed domain"/>
    <property type="match status" value="1"/>
</dbReference>
<dbReference type="InterPro" id="IPR001660">
    <property type="entry name" value="SAM"/>
</dbReference>
<feature type="domain" description="SAM" evidence="1">
    <location>
        <begin position="42"/>
        <end position="105"/>
    </location>
</feature>
<dbReference type="PROSITE" id="PS50105">
    <property type="entry name" value="SAM_DOMAIN"/>
    <property type="match status" value="1"/>
</dbReference>
<keyword evidence="3" id="KW-1185">Reference proteome</keyword>
<dbReference type="SMART" id="SM00454">
    <property type="entry name" value="SAM"/>
    <property type="match status" value="1"/>
</dbReference>
<sequence length="106" mass="12645">MRKRHSHQCLDRLKREPTDFFRDLSPWMRHGSSTTRQKLKSSRRNAVVALLEEMCLQKYIEKFRSQEIDLEAFRHLTESDLDELGVLSLQPRQSLLALIRQLRPKV</sequence>
<organism evidence="2 3">
    <name type="scientific">Cordylochernes scorpioides</name>
    <dbReference type="NCBI Taxonomy" id="51811"/>
    <lineage>
        <taxon>Eukaryota</taxon>
        <taxon>Metazoa</taxon>
        <taxon>Ecdysozoa</taxon>
        <taxon>Arthropoda</taxon>
        <taxon>Chelicerata</taxon>
        <taxon>Arachnida</taxon>
        <taxon>Pseudoscorpiones</taxon>
        <taxon>Cheliferoidea</taxon>
        <taxon>Chernetidae</taxon>
        <taxon>Cordylochernes</taxon>
    </lineage>
</organism>
<gene>
    <name evidence="2" type="ORF">LAZ67_3006277</name>
</gene>